<keyword evidence="1" id="KW-1133">Transmembrane helix</keyword>
<comment type="caution">
    <text evidence="2">The sequence shown here is derived from an EMBL/GenBank/DDBJ whole genome shotgun (WGS) entry which is preliminary data.</text>
</comment>
<keyword evidence="3" id="KW-1185">Reference proteome</keyword>
<evidence type="ECO:0000313" key="3">
    <source>
        <dbReference type="Proteomes" id="UP001241747"/>
    </source>
</evidence>
<dbReference type="EMBL" id="JAUSVY010000005">
    <property type="protein sequence ID" value="MDQ0505899.1"/>
    <property type="molecule type" value="Genomic_DNA"/>
</dbReference>
<name>A0ABU0LFH6_XANAG</name>
<accession>A0ABU0LFH6</accession>
<sequence length="93" mass="10003">MQAVARAFFHVPVVGWLLKDAVHGLPDAKYYFIFNLFVAFACLVYAFGYPFLIVSALTATATMLVSLIILTASDMFAQLGKRIGGGSGSSKAH</sequence>
<feature type="transmembrane region" description="Helical" evidence="1">
    <location>
        <begin position="28"/>
        <end position="47"/>
    </location>
</feature>
<gene>
    <name evidence="2" type="ORF">QOZ94_002699</name>
</gene>
<organism evidence="2 3">
    <name type="scientific">Xanthobacter agilis</name>
    <dbReference type="NCBI Taxonomy" id="47492"/>
    <lineage>
        <taxon>Bacteria</taxon>
        <taxon>Pseudomonadati</taxon>
        <taxon>Pseudomonadota</taxon>
        <taxon>Alphaproteobacteria</taxon>
        <taxon>Hyphomicrobiales</taxon>
        <taxon>Xanthobacteraceae</taxon>
        <taxon>Xanthobacter</taxon>
    </lineage>
</organism>
<keyword evidence="1" id="KW-0812">Transmembrane</keyword>
<protein>
    <submittedName>
        <fullName evidence="2">Uncharacterized protein</fullName>
    </submittedName>
</protein>
<dbReference type="RefSeq" id="WP_237347319.1">
    <property type="nucleotide sequence ID" value="NZ_JABWGX010000032.1"/>
</dbReference>
<evidence type="ECO:0000313" key="2">
    <source>
        <dbReference type="EMBL" id="MDQ0505899.1"/>
    </source>
</evidence>
<feature type="transmembrane region" description="Helical" evidence="1">
    <location>
        <begin position="53"/>
        <end position="72"/>
    </location>
</feature>
<dbReference type="Proteomes" id="UP001241747">
    <property type="component" value="Unassembled WGS sequence"/>
</dbReference>
<reference evidence="2 3" key="1">
    <citation type="submission" date="2023-07" db="EMBL/GenBank/DDBJ databases">
        <title>Genomic Encyclopedia of Type Strains, Phase IV (KMG-IV): sequencing the most valuable type-strain genomes for metagenomic binning, comparative biology and taxonomic classification.</title>
        <authorList>
            <person name="Goeker M."/>
        </authorList>
    </citation>
    <scope>NUCLEOTIDE SEQUENCE [LARGE SCALE GENOMIC DNA]</scope>
    <source>
        <strain evidence="2 3">DSM 3770</strain>
    </source>
</reference>
<proteinExistence type="predicted"/>
<keyword evidence="1" id="KW-0472">Membrane</keyword>
<evidence type="ECO:0000256" key="1">
    <source>
        <dbReference type="SAM" id="Phobius"/>
    </source>
</evidence>